<name>A0A1X6P4B5_PORUM</name>
<dbReference type="EMBL" id="KV918893">
    <property type="protein sequence ID" value="OSX75721.1"/>
    <property type="molecule type" value="Genomic_DNA"/>
</dbReference>
<evidence type="ECO:0000256" key="1">
    <source>
        <dbReference type="SAM" id="MobiDB-lite"/>
    </source>
</evidence>
<evidence type="ECO:0000313" key="3">
    <source>
        <dbReference type="Proteomes" id="UP000218209"/>
    </source>
</evidence>
<dbReference type="InterPro" id="IPR011990">
    <property type="entry name" value="TPR-like_helical_dom_sf"/>
</dbReference>
<gene>
    <name evidence="2" type="ORF">BU14_0224s0019</name>
</gene>
<sequence length="343" mass="33774">MRAAGVAPDRGVLNAFIGVAAYAGEVALAEAVVAEMESASEVAAAAATMAPPAAAGAQAAAVKAAAVPAHKAPVLAPAGASTLPRGLDVAPTVTPDGRTYAPLLSAALRRGDVPGAWAVYVRARERGAVLSAPAVTNLMRALLASAGVVEKGGRRAGAVTAAAAAAAASARRGVRPGGSLLPPRRAAARGGGRGAAGTRSGAPPPSAAGGRRAAAAVFTPDTVDGDDLVVVAGRAAALWRDMEALGYASGAGAPWGRAVRGLCATVSEAWKGVAVAEEGGWAGGPAGADGSDGRKAPSAGERRPRGRGRGGVDGDADAWKQTASGRIFEKHGWNAIDSRWRAF</sequence>
<feature type="compositionally biased region" description="Basic and acidic residues" evidence="1">
    <location>
        <begin position="291"/>
        <end position="303"/>
    </location>
</feature>
<keyword evidence="3" id="KW-1185">Reference proteome</keyword>
<feature type="region of interest" description="Disordered" evidence="1">
    <location>
        <begin position="173"/>
        <end position="212"/>
    </location>
</feature>
<dbReference type="AlphaFoldDB" id="A0A1X6P4B5"/>
<feature type="region of interest" description="Disordered" evidence="1">
    <location>
        <begin position="281"/>
        <end position="323"/>
    </location>
</feature>
<dbReference type="Proteomes" id="UP000218209">
    <property type="component" value="Unassembled WGS sequence"/>
</dbReference>
<organism evidence="2 3">
    <name type="scientific">Porphyra umbilicalis</name>
    <name type="common">Purple laver</name>
    <name type="synonym">Red alga</name>
    <dbReference type="NCBI Taxonomy" id="2786"/>
    <lineage>
        <taxon>Eukaryota</taxon>
        <taxon>Rhodophyta</taxon>
        <taxon>Bangiophyceae</taxon>
        <taxon>Bangiales</taxon>
        <taxon>Bangiaceae</taxon>
        <taxon>Porphyra</taxon>
    </lineage>
</organism>
<feature type="compositionally biased region" description="Low complexity" evidence="1">
    <location>
        <begin position="196"/>
        <end position="212"/>
    </location>
</feature>
<evidence type="ECO:0008006" key="4">
    <source>
        <dbReference type="Google" id="ProtNLM"/>
    </source>
</evidence>
<proteinExistence type="predicted"/>
<reference evidence="2 3" key="1">
    <citation type="submission" date="2017-03" db="EMBL/GenBank/DDBJ databases">
        <title>WGS assembly of Porphyra umbilicalis.</title>
        <authorList>
            <person name="Brawley S.H."/>
            <person name="Blouin N.A."/>
            <person name="Ficko-Blean E."/>
            <person name="Wheeler G.L."/>
            <person name="Lohr M."/>
            <person name="Goodson H.V."/>
            <person name="Jenkins J.W."/>
            <person name="Blaby-Haas C.E."/>
            <person name="Helliwell K.E."/>
            <person name="Chan C."/>
            <person name="Marriage T."/>
            <person name="Bhattacharya D."/>
            <person name="Klein A.S."/>
            <person name="Badis Y."/>
            <person name="Brodie J."/>
            <person name="Cao Y."/>
            <person name="Collen J."/>
            <person name="Dittami S.M."/>
            <person name="Gachon C.M."/>
            <person name="Green B.R."/>
            <person name="Karpowicz S."/>
            <person name="Kim J.W."/>
            <person name="Kudahl U."/>
            <person name="Lin S."/>
            <person name="Michel G."/>
            <person name="Mittag M."/>
            <person name="Olson B.J."/>
            <person name="Pangilinan J."/>
            <person name="Peng Y."/>
            <person name="Qiu H."/>
            <person name="Shu S."/>
            <person name="Singer J.T."/>
            <person name="Smith A.G."/>
            <person name="Sprecher B.N."/>
            <person name="Wagner V."/>
            <person name="Wang W."/>
            <person name="Wang Z.-Y."/>
            <person name="Yan J."/>
            <person name="Yarish C."/>
            <person name="Zoeuner-Riek S."/>
            <person name="Zhuang Y."/>
            <person name="Zou Y."/>
            <person name="Lindquist E.A."/>
            <person name="Grimwood J."/>
            <person name="Barry K."/>
            <person name="Rokhsar D.S."/>
            <person name="Schmutz J."/>
            <person name="Stiller J.W."/>
            <person name="Grossman A.R."/>
            <person name="Prochnik S.E."/>
        </authorList>
    </citation>
    <scope>NUCLEOTIDE SEQUENCE [LARGE SCALE GENOMIC DNA]</scope>
    <source>
        <strain evidence="2">4086291</strain>
    </source>
</reference>
<accession>A0A1X6P4B5</accession>
<dbReference type="Gene3D" id="1.25.40.10">
    <property type="entry name" value="Tetratricopeptide repeat domain"/>
    <property type="match status" value="1"/>
</dbReference>
<protein>
    <recommendedName>
        <fullName evidence="4">Pentacotripeptide-repeat region of PRORP domain-containing protein</fullName>
    </recommendedName>
</protein>
<evidence type="ECO:0000313" key="2">
    <source>
        <dbReference type="EMBL" id="OSX75721.1"/>
    </source>
</evidence>